<keyword evidence="2" id="KW-0808">Transferase</keyword>
<evidence type="ECO:0000256" key="3">
    <source>
        <dbReference type="ARBA" id="ARBA00022777"/>
    </source>
</evidence>
<dbReference type="EMBL" id="VNHX01000005">
    <property type="protein sequence ID" value="TYP96682.1"/>
    <property type="molecule type" value="Genomic_DNA"/>
</dbReference>
<dbReference type="PANTHER" id="PTHR43095:SF5">
    <property type="entry name" value="XYLULOSE KINASE"/>
    <property type="match status" value="1"/>
</dbReference>
<evidence type="ECO:0000259" key="5">
    <source>
        <dbReference type="Pfam" id="PF02782"/>
    </source>
</evidence>
<sequence length="493" mass="53630">MLLLGIDLGTSSIKVSVVDAISRRRIASAQYPESEAEILSARPGWAEQRPETWWMHTKAAILKAHSTGLYNPEEIGAIGIAYQMHGLVIVDRSHRPLRDAIIWCDSRAVDIGNRAMSELSSGGFLNSHLNSPGNFTASKLAWVKENEPQVYEKTFKFMLPGDYLSLRLTGEVNSNVSSISEGILWNFSEGKLSDTLLKYYGIHTDLVPAILPVFSRYGRVLPEVARELGLSSDVFVTFKAGDQPNNALSLNVLEPGEVAATAGTSGVIYAVTDELVCDAASRVNTFAHVNHTEEATRLGVLLCINGTGIQNSWIKQMTASDLDYSALNNSSASIAVGSEGIRVLPFGNGAERMFNNRIVGGHLENLDFVRHGRAHLWRAAQEGIAFSFRYGLDILRENGLNPSVIKAGHANLFLSPVFQQSFAGVTNVPVELYDNDGSVGAALGAGLGAGVFANREEAFSGLERQLTVEPAQVALYDELYADWKNCLERKLSN</sequence>
<comment type="similarity">
    <text evidence="1">Belongs to the FGGY kinase family.</text>
</comment>
<dbReference type="InterPro" id="IPR050406">
    <property type="entry name" value="FGGY_Carb_Kinase"/>
</dbReference>
<dbReference type="Pfam" id="PF02782">
    <property type="entry name" value="FGGY_C"/>
    <property type="match status" value="1"/>
</dbReference>
<reference evidence="6 7" key="1">
    <citation type="submission" date="2019-07" db="EMBL/GenBank/DDBJ databases">
        <title>Genomic Encyclopedia of Archaeal and Bacterial Type Strains, Phase II (KMG-II): from individual species to whole genera.</title>
        <authorList>
            <person name="Goeker M."/>
        </authorList>
    </citation>
    <scope>NUCLEOTIDE SEQUENCE [LARGE SCALE GENOMIC DNA]</scope>
    <source>
        <strain evidence="6 7">DSM 18850</strain>
    </source>
</reference>
<evidence type="ECO:0000256" key="1">
    <source>
        <dbReference type="ARBA" id="ARBA00009156"/>
    </source>
</evidence>
<feature type="domain" description="Carbohydrate kinase FGGY N-terminal" evidence="4">
    <location>
        <begin position="3"/>
        <end position="245"/>
    </location>
</feature>
<name>A0A5S5DPC6_9SPHI</name>
<dbReference type="CDD" id="cd07809">
    <property type="entry name" value="ASKHA_NBD_FGGY_BaXK-like"/>
    <property type="match status" value="1"/>
</dbReference>
<dbReference type="InterPro" id="IPR018485">
    <property type="entry name" value="FGGY_C"/>
</dbReference>
<accession>A0A5S5DPC6</accession>
<dbReference type="Proteomes" id="UP000325105">
    <property type="component" value="Unassembled WGS sequence"/>
</dbReference>
<dbReference type="SUPFAM" id="SSF53067">
    <property type="entry name" value="Actin-like ATPase domain"/>
    <property type="match status" value="2"/>
</dbReference>
<proteinExistence type="inferred from homology"/>
<keyword evidence="7" id="KW-1185">Reference proteome</keyword>
<organism evidence="6 7">
    <name type="scientific">Sphingobacterium allocomposti</name>
    <dbReference type="NCBI Taxonomy" id="415956"/>
    <lineage>
        <taxon>Bacteria</taxon>
        <taxon>Pseudomonadati</taxon>
        <taxon>Bacteroidota</taxon>
        <taxon>Sphingobacteriia</taxon>
        <taxon>Sphingobacteriales</taxon>
        <taxon>Sphingobacteriaceae</taxon>
        <taxon>Sphingobacterium</taxon>
    </lineage>
</organism>
<dbReference type="InterPro" id="IPR000577">
    <property type="entry name" value="Carb_kinase_FGGY"/>
</dbReference>
<dbReference type="InterPro" id="IPR018484">
    <property type="entry name" value="FGGY_N"/>
</dbReference>
<dbReference type="PIRSF" id="PIRSF000538">
    <property type="entry name" value="GlpK"/>
    <property type="match status" value="1"/>
</dbReference>
<dbReference type="AlphaFoldDB" id="A0A5S5DPC6"/>
<evidence type="ECO:0000256" key="2">
    <source>
        <dbReference type="ARBA" id="ARBA00022679"/>
    </source>
</evidence>
<dbReference type="GO" id="GO:0005975">
    <property type="term" value="P:carbohydrate metabolic process"/>
    <property type="evidence" value="ECO:0007669"/>
    <property type="project" value="InterPro"/>
</dbReference>
<feature type="domain" description="Carbohydrate kinase FGGY C-terminal" evidence="5">
    <location>
        <begin position="259"/>
        <end position="445"/>
    </location>
</feature>
<evidence type="ECO:0000259" key="4">
    <source>
        <dbReference type="Pfam" id="PF00370"/>
    </source>
</evidence>
<comment type="caution">
    <text evidence="6">The sequence shown here is derived from an EMBL/GenBank/DDBJ whole genome shotgun (WGS) entry which is preliminary data.</text>
</comment>
<dbReference type="RefSeq" id="WP_148908063.1">
    <property type="nucleotide sequence ID" value="NZ_VNHX01000005.1"/>
</dbReference>
<evidence type="ECO:0000313" key="6">
    <source>
        <dbReference type="EMBL" id="TYP96682.1"/>
    </source>
</evidence>
<dbReference type="InterPro" id="IPR043129">
    <property type="entry name" value="ATPase_NBD"/>
</dbReference>
<dbReference type="GO" id="GO:0016301">
    <property type="term" value="F:kinase activity"/>
    <property type="evidence" value="ECO:0007669"/>
    <property type="project" value="UniProtKB-KW"/>
</dbReference>
<keyword evidence="3 6" id="KW-0418">Kinase</keyword>
<dbReference type="OrthoDB" id="9805576at2"/>
<dbReference type="PANTHER" id="PTHR43095">
    <property type="entry name" value="SUGAR KINASE"/>
    <property type="match status" value="1"/>
</dbReference>
<gene>
    <name evidence="6" type="ORF">BC792_105175</name>
</gene>
<dbReference type="Pfam" id="PF00370">
    <property type="entry name" value="FGGY_N"/>
    <property type="match status" value="1"/>
</dbReference>
<dbReference type="Gene3D" id="3.30.420.40">
    <property type="match status" value="2"/>
</dbReference>
<evidence type="ECO:0000313" key="7">
    <source>
        <dbReference type="Proteomes" id="UP000325105"/>
    </source>
</evidence>
<protein>
    <submittedName>
        <fullName evidence="6">Xylulokinase</fullName>
    </submittedName>
</protein>